<dbReference type="SMART" id="SM00554">
    <property type="entry name" value="FAS1"/>
    <property type="match status" value="2"/>
</dbReference>
<feature type="domain" description="FAS1" evidence="2">
    <location>
        <begin position="200"/>
        <end position="335"/>
    </location>
</feature>
<reference evidence="4" key="1">
    <citation type="submission" date="2016-03" db="EMBL/GenBank/DDBJ databases">
        <authorList>
            <person name="Ploux O."/>
        </authorList>
    </citation>
    <scope>NUCLEOTIDE SEQUENCE [LARGE SCALE GENOMIC DNA]</scope>
    <source>
        <strain evidence="4">UK7</strain>
    </source>
</reference>
<dbReference type="InParanoid" id="A0A1E1L5W0"/>
<proteinExistence type="predicted"/>
<dbReference type="PANTHER" id="PTHR10900">
    <property type="entry name" value="PERIOSTIN-RELATED"/>
    <property type="match status" value="1"/>
</dbReference>
<dbReference type="PANTHER" id="PTHR10900:SF77">
    <property type="entry name" value="FI19380P1"/>
    <property type="match status" value="1"/>
</dbReference>
<keyword evidence="4" id="KW-1185">Reference proteome</keyword>
<dbReference type="InterPro" id="IPR036378">
    <property type="entry name" value="FAS1_dom_sf"/>
</dbReference>
<dbReference type="PROSITE" id="PS50213">
    <property type="entry name" value="FAS1"/>
    <property type="match status" value="2"/>
</dbReference>
<evidence type="ECO:0000313" key="3">
    <source>
        <dbReference type="EMBL" id="CZT05865.1"/>
    </source>
</evidence>
<evidence type="ECO:0000313" key="4">
    <source>
        <dbReference type="Proteomes" id="UP000178129"/>
    </source>
</evidence>
<dbReference type="Proteomes" id="UP000178129">
    <property type="component" value="Unassembled WGS sequence"/>
</dbReference>
<dbReference type="Pfam" id="PF02469">
    <property type="entry name" value="Fasciclin"/>
    <property type="match status" value="2"/>
</dbReference>
<gene>
    <name evidence="3" type="ORF">RCO7_03977</name>
</gene>
<dbReference type="EMBL" id="FJUW01000036">
    <property type="protein sequence ID" value="CZT05865.1"/>
    <property type="molecule type" value="Genomic_DNA"/>
</dbReference>
<dbReference type="InterPro" id="IPR050904">
    <property type="entry name" value="Adhesion/Biosynth-related"/>
</dbReference>
<dbReference type="SUPFAM" id="SSF82153">
    <property type="entry name" value="FAS1 domain"/>
    <property type="match status" value="2"/>
</dbReference>
<evidence type="ECO:0000256" key="1">
    <source>
        <dbReference type="SAM" id="SignalP"/>
    </source>
</evidence>
<dbReference type="InterPro" id="IPR000782">
    <property type="entry name" value="FAS1_domain"/>
</dbReference>
<evidence type="ECO:0000259" key="2">
    <source>
        <dbReference type="PROSITE" id="PS50213"/>
    </source>
</evidence>
<dbReference type="Gene3D" id="2.30.180.10">
    <property type="entry name" value="FAS1 domain"/>
    <property type="match status" value="2"/>
</dbReference>
<protein>
    <recommendedName>
        <fullName evidence="2">FAS1 domain-containing protein</fullName>
    </recommendedName>
</protein>
<keyword evidence="1" id="KW-0732">Signal</keyword>
<sequence length="343" mass="36304">MKSSTFIVAFTIEALSTVLAAPVYPSGPDALLSVLSRQPDLSTFSSIIRKTGGPNPNPAFEERFNSALDARNYTIFAPTNEAMRKIPSATLDLLAQSRSYELLESIVRTHIGEGLYTAANLSSGAETKVTAVEGFPLTVNSTTAGSGKTFKLNDANLNLTDTVASNGRIHTIDRLLTPLSMLFGVSNSSTAPGKGSTKTKTTIAGIVDSDPRLSVLKSQIKAVDPDFMTRLSLSKPGNEKQIFLAPSNDAFARIPVDSMAAPSNVGLSRYLLRFGLLSGDLGVVNKMAEGKVQSTSGWNITAKKSGAAYILGNAGVVEKDICADNGCVWIVDKLIDPLIGVMN</sequence>
<feature type="chain" id="PRO_5009446821" description="FAS1 domain-containing protein" evidence="1">
    <location>
        <begin position="21"/>
        <end position="343"/>
    </location>
</feature>
<feature type="domain" description="FAS1" evidence="2">
    <location>
        <begin position="28"/>
        <end position="176"/>
    </location>
</feature>
<organism evidence="3 4">
    <name type="scientific">Rhynchosporium graminicola</name>
    <dbReference type="NCBI Taxonomy" id="2792576"/>
    <lineage>
        <taxon>Eukaryota</taxon>
        <taxon>Fungi</taxon>
        <taxon>Dikarya</taxon>
        <taxon>Ascomycota</taxon>
        <taxon>Pezizomycotina</taxon>
        <taxon>Leotiomycetes</taxon>
        <taxon>Helotiales</taxon>
        <taxon>Ploettnerulaceae</taxon>
        <taxon>Rhynchosporium</taxon>
    </lineage>
</organism>
<dbReference type="AlphaFoldDB" id="A0A1E1L5W0"/>
<dbReference type="STRING" id="914237.A0A1E1L5W0"/>
<feature type="signal peptide" evidence="1">
    <location>
        <begin position="1"/>
        <end position="20"/>
    </location>
</feature>
<name>A0A1E1L5W0_9HELO</name>
<comment type="caution">
    <text evidence="3">The sequence shown here is derived from an EMBL/GenBank/DDBJ whole genome shotgun (WGS) entry which is preliminary data.</text>
</comment>
<accession>A0A1E1L5W0</accession>